<dbReference type="EMBL" id="DRQG01000114">
    <property type="protein sequence ID" value="HGY56509.1"/>
    <property type="molecule type" value="Genomic_DNA"/>
</dbReference>
<accession>A0A7V4WVM1</accession>
<evidence type="ECO:0000313" key="1">
    <source>
        <dbReference type="EMBL" id="HGY56509.1"/>
    </source>
</evidence>
<dbReference type="AlphaFoldDB" id="A0A7V4WVM1"/>
<dbReference type="InterPro" id="IPR008969">
    <property type="entry name" value="CarboxyPept-like_regulatory"/>
</dbReference>
<dbReference type="Proteomes" id="UP000885779">
    <property type="component" value="Unassembled WGS sequence"/>
</dbReference>
<name>A0A7V4WVM1_CALAY</name>
<gene>
    <name evidence="1" type="ORF">ENK44_12440</name>
</gene>
<reference evidence="1" key="1">
    <citation type="journal article" date="2020" name="mSystems">
        <title>Genome- and Community-Level Interaction Insights into Carbon Utilization and Element Cycling Functions of Hydrothermarchaeota in Hydrothermal Sediment.</title>
        <authorList>
            <person name="Zhou Z."/>
            <person name="Liu Y."/>
            <person name="Xu W."/>
            <person name="Pan J."/>
            <person name="Luo Z.H."/>
            <person name="Li M."/>
        </authorList>
    </citation>
    <scope>NUCLEOTIDE SEQUENCE [LARGE SCALE GENOMIC DNA]</scope>
    <source>
        <strain evidence="1">HyVt-577</strain>
    </source>
</reference>
<organism evidence="1">
    <name type="scientific">Caldithrix abyssi</name>
    <dbReference type="NCBI Taxonomy" id="187145"/>
    <lineage>
        <taxon>Bacteria</taxon>
        <taxon>Pseudomonadati</taxon>
        <taxon>Calditrichota</taxon>
        <taxon>Calditrichia</taxon>
        <taxon>Calditrichales</taxon>
        <taxon>Calditrichaceae</taxon>
        <taxon>Caldithrix</taxon>
    </lineage>
</organism>
<sequence length="397" mass="44616">MKTGQWVLRIVLLSLAAALPLLAYDFKVTVVWDELAMDGEAEAILQYYHDGTVEIIRGSLNKPSSDGNIVVNRTTSGGSQEFIIKNAAGKLVNIWVANILMDEDFASKEDYLMLANSKAKVFVEDNLNHRNAKVAIPPKMPGLVFRAGAIVDGTYYDFLEMYQQQRIYTVTLINATTGKPLSNANVMIKERRTGETVAMGMTDETGYFAQKLDYGKYTATFTKEGFIPSMHQFQMDISELPVSMNFALAPVIKKFRIVLTWGPFPRDLDAHLTGPKPEGGTFHIWWNQKTLISGKNFLDRDDTDRYGPETITIYKPAAGEYTYAVHDYSGRNRSGRLDLSMSGARVDVYAEGRLQQSFSVPAGQRGNVWKVFKIDANQRIVPLNQMYDENVSSRVFH</sequence>
<dbReference type="SUPFAM" id="SSF49464">
    <property type="entry name" value="Carboxypeptidase regulatory domain-like"/>
    <property type="match status" value="1"/>
</dbReference>
<dbReference type="Pfam" id="PF13620">
    <property type="entry name" value="CarboxypepD_reg"/>
    <property type="match status" value="1"/>
</dbReference>
<comment type="caution">
    <text evidence="1">The sequence shown here is derived from an EMBL/GenBank/DDBJ whole genome shotgun (WGS) entry which is preliminary data.</text>
</comment>
<dbReference type="Gene3D" id="2.60.40.1120">
    <property type="entry name" value="Carboxypeptidase-like, regulatory domain"/>
    <property type="match status" value="1"/>
</dbReference>
<evidence type="ECO:0008006" key="2">
    <source>
        <dbReference type="Google" id="ProtNLM"/>
    </source>
</evidence>
<protein>
    <recommendedName>
        <fullName evidence="2">Carboxypeptidase regulatory-like domain-containing protein</fullName>
    </recommendedName>
</protein>
<dbReference type="Gene3D" id="2.60.120.380">
    <property type="match status" value="1"/>
</dbReference>
<proteinExistence type="predicted"/>